<evidence type="ECO:0008006" key="3">
    <source>
        <dbReference type="Google" id="ProtNLM"/>
    </source>
</evidence>
<dbReference type="SUPFAM" id="SSF52540">
    <property type="entry name" value="P-loop containing nucleoside triphosphate hydrolases"/>
    <property type="match status" value="1"/>
</dbReference>
<organism evidence="1 2">
    <name type="scientific">Pelodictyon luteolum</name>
    <dbReference type="NCBI Taxonomy" id="1100"/>
    <lineage>
        <taxon>Bacteria</taxon>
        <taxon>Pseudomonadati</taxon>
        <taxon>Chlorobiota</taxon>
        <taxon>Chlorobiia</taxon>
        <taxon>Chlorobiales</taxon>
        <taxon>Chlorobiaceae</taxon>
        <taxon>Chlorobium/Pelodictyon group</taxon>
        <taxon>Pelodictyon</taxon>
    </lineage>
</organism>
<accession>A0A165LRU7</accession>
<proteinExistence type="predicted"/>
<reference evidence="1 2" key="1">
    <citation type="submission" date="2016-03" db="EMBL/GenBank/DDBJ databases">
        <title>Speciation and ecological success in dimly lit waters: horizontal gene transfer in a green sulfur bacteria bloom unveiled by metagenomic assembly.</title>
        <authorList>
            <person name="Llorens-Mares T."/>
            <person name="Liu Z."/>
            <person name="Allen L.Z."/>
            <person name="Rusch D.B."/>
            <person name="Craig M.T."/>
            <person name="Dupont C.L."/>
            <person name="Bryant D.A."/>
            <person name="Casamayor E.O."/>
        </authorList>
    </citation>
    <scope>NUCLEOTIDE SEQUENCE [LARGE SCALE GENOMIC DNA]</scope>
    <source>
        <strain evidence="1">CIII</strain>
    </source>
</reference>
<dbReference type="AlphaFoldDB" id="A0A165LRU7"/>
<dbReference type="Gene3D" id="3.40.1140.10">
    <property type="match status" value="1"/>
</dbReference>
<dbReference type="EMBL" id="LVWG01000028">
    <property type="protein sequence ID" value="KZK74348.1"/>
    <property type="molecule type" value="Genomic_DNA"/>
</dbReference>
<comment type="caution">
    <text evidence="1">The sequence shown here is derived from an EMBL/GenBank/DDBJ whole genome shotgun (WGS) entry which is preliminary data.</text>
</comment>
<evidence type="ECO:0000313" key="1">
    <source>
        <dbReference type="EMBL" id="KZK74348.1"/>
    </source>
</evidence>
<evidence type="ECO:0000313" key="2">
    <source>
        <dbReference type="Proteomes" id="UP000076481"/>
    </source>
</evidence>
<protein>
    <recommendedName>
        <fullName evidence="3">Rad50/SbcC-type AAA domain-containing protein</fullName>
    </recommendedName>
</protein>
<dbReference type="Pfam" id="PF13555">
    <property type="entry name" value="AAA_29"/>
    <property type="match status" value="1"/>
</dbReference>
<dbReference type="InterPro" id="IPR027417">
    <property type="entry name" value="P-loop_NTPase"/>
</dbReference>
<sequence length="83" mass="9173">MAEALELGFISDDRLAGFRLQRIEVFNWGTFDSRVWTLRLDGLNGLLTGDIGSGKSTLVDALTTLLVPSQRIIYNKAAPYVLT</sequence>
<name>A0A165LRU7_PELLU</name>
<dbReference type="Proteomes" id="UP000076481">
    <property type="component" value="Unassembled WGS sequence"/>
</dbReference>
<gene>
    <name evidence="1" type="ORF">A3K90_02775</name>
</gene>